<proteinExistence type="predicted"/>
<evidence type="ECO:0000256" key="1">
    <source>
        <dbReference type="SAM" id="MobiDB-lite"/>
    </source>
</evidence>
<dbReference type="KEGG" id="ffu:CLAFUR5_13149"/>
<dbReference type="AlphaFoldDB" id="A0A9Q8PJR8"/>
<protein>
    <submittedName>
        <fullName evidence="2">Uncharacterized protein</fullName>
    </submittedName>
</protein>
<keyword evidence="3" id="KW-1185">Reference proteome</keyword>
<evidence type="ECO:0000313" key="3">
    <source>
        <dbReference type="Proteomes" id="UP000756132"/>
    </source>
</evidence>
<dbReference type="GeneID" id="71993027"/>
<name>A0A9Q8PJR8_PASFU</name>
<accession>A0A9Q8PJR8</accession>
<evidence type="ECO:0000313" key="2">
    <source>
        <dbReference type="EMBL" id="UJO23707.1"/>
    </source>
</evidence>
<sequence length="223" mass="25161">MPGQAEAHVGAQTQPETQTHDDNTLEGLDSLIQFCRVRLDSLRADAKQKRSDVVQAFHDHHAGLISTYDAGFIVGKYQGFLEVMRDITKPRYLAQLKLAAASSVIVLQLMHKIKVKKMADDSVKVGTLLSILTNRTSDSAPELWAQQREATKDLRDFLESVEMEQIEQWRQGRGKITLEQIAIRGQAAMTFVEVCAAREEAVDRLKKIREEYGEAFLANFDEE</sequence>
<dbReference type="Proteomes" id="UP000756132">
    <property type="component" value="Chromosome 11"/>
</dbReference>
<organism evidence="2 3">
    <name type="scientific">Passalora fulva</name>
    <name type="common">Tomato leaf mold</name>
    <name type="synonym">Cladosporium fulvum</name>
    <dbReference type="NCBI Taxonomy" id="5499"/>
    <lineage>
        <taxon>Eukaryota</taxon>
        <taxon>Fungi</taxon>
        <taxon>Dikarya</taxon>
        <taxon>Ascomycota</taxon>
        <taxon>Pezizomycotina</taxon>
        <taxon>Dothideomycetes</taxon>
        <taxon>Dothideomycetidae</taxon>
        <taxon>Mycosphaerellales</taxon>
        <taxon>Mycosphaerellaceae</taxon>
        <taxon>Fulvia</taxon>
    </lineage>
</organism>
<dbReference type="RefSeq" id="XP_047768073.1">
    <property type="nucleotide sequence ID" value="XM_047912297.1"/>
</dbReference>
<dbReference type="OMA" id="EAINCME"/>
<dbReference type="EMBL" id="CP090173">
    <property type="protein sequence ID" value="UJO23707.1"/>
    <property type="molecule type" value="Genomic_DNA"/>
</dbReference>
<gene>
    <name evidence="2" type="ORF">CLAFUR5_13149</name>
</gene>
<dbReference type="OrthoDB" id="10497525at2759"/>
<reference evidence="2" key="2">
    <citation type="journal article" date="2022" name="Microb. Genom.">
        <title>A chromosome-scale genome assembly of the tomato pathogen Cladosporium fulvum reveals a compartmentalized genome architecture and the presence of a dispensable chromosome.</title>
        <authorList>
            <person name="Zaccaron A.Z."/>
            <person name="Chen L.H."/>
            <person name="Samaras A."/>
            <person name="Stergiopoulos I."/>
        </authorList>
    </citation>
    <scope>NUCLEOTIDE SEQUENCE</scope>
    <source>
        <strain evidence="2">Race5_Kim</strain>
    </source>
</reference>
<feature type="region of interest" description="Disordered" evidence="1">
    <location>
        <begin position="1"/>
        <end position="22"/>
    </location>
</feature>
<reference evidence="2" key="1">
    <citation type="submission" date="2021-12" db="EMBL/GenBank/DDBJ databases">
        <authorList>
            <person name="Zaccaron A."/>
            <person name="Stergiopoulos I."/>
        </authorList>
    </citation>
    <scope>NUCLEOTIDE SEQUENCE</scope>
    <source>
        <strain evidence="2">Race5_Kim</strain>
    </source>
</reference>